<evidence type="ECO:0000313" key="6">
    <source>
        <dbReference type="Proteomes" id="UP000726737"/>
    </source>
</evidence>
<keyword evidence="3" id="KW-0560">Oxidoreductase</keyword>
<dbReference type="InterPro" id="IPR051799">
    <property type="entry name" value="NADH_flavin_oxidoreductase"/>
</dbReference>
<dbReference type="PANTHER" id="PTHR43656">
    <property type="entry name" value="BINDING OXIDOREDUCTASE, PUTATIVE (AFU_ORTHOLOGUE AFUA_2G08260)-RELATED"/>
    <property type="match status" value="1"/>
</dbReference>
<dbReference type="Gene3D" id="3.20.20.70">
    <property type="entry name" value="Aldolase class I"/>
    <property type="match status" value="1"/>
</dbReference>
<keyword evidence="6" id="KW-1185">Reference proteome</keyword>
<comment type="similarity">
    <text evidence="1">Belongs to the NADH:flavin oxidoreductase/NADH oxidase family.</text>
</comment>
<organism evidence="5 6">
    <name type="scientific">Mortierella polycephala</name>
    <dbReference type="NCBI Taxonomy" id="41804"/>
    <lineage>
        <taxon>Eukaryota</taxon>
        <taxon>Fungi</taxon>
        <taxon>Fungi incertae sedis</taxon>
        <taxon>Mucoromycota</taxon>
        <taxon>Mortierellomycotina</taxon>
        <taxon>Mortierellomycetes</taxon>
        <taxon>Mortierellales</taxon>
        <taxon>Mortierellaceae</taxon>
        <taxon>Mortierella</taxon>
    </lineage>
</organism>
<feature type="domain" description="NADH:flavin oxidoreductase/NADH oxidase N-terminal" evidence="4">
    <location>
        <begin position="28"/>
        <end position="399"/>
    </location>
</feature>
<dbReference type="AlphaFoldDB" id="A0A9P6PGH4"/>
<dbReference type="Pfam" id="PF00724">
    <property type="entry name" value="Oxidored_FMN"/>
    <property type="match status" value="1"/>
</dbReference>
<dbReference type="GO" id="GO:0016491">
    <property type="term" value="F:oxidoreductase activity"/>
    <property type="evidence" value="ECO:0007669"/>
    <property type="project" value="UniProtKB-KW"/>
</dbReference>
<dbReference type="GO" id="GO:0010181">
    <property type="term" value="F:FMN binding"/>
    <property type="evidence" value="ECO:0007669"/>
    <property type="project" value="InterPro"/>
</dbReference>
<evidence type="ECO:0000256" key="1">
    <source>
        <dbReference type="ARBA" id="ARBA00005979"/>
    </source>
</evidence>
<name>A0A9P6PGH4_9FUNG</name>
<keyword evidence="2" id="KW-0285">Flavoprotein</keyword>
<evidence type="ECO:0000256" key="2">
    <source>
        <dbReference type="ARBA" id="ARBA00022630"/>
    </source>
</evidence>
<dbReference type="InterPro" id="IPR013785">
    <property type="entry name" value="Aldolase_TIM"/>
</dbReference>
<dbReference type="SUPFAM" id="SSF51395">
    <property type="entry name" value="FMN-linked oxidoreductases"/>
    <property type="match status" value="1"/>
</dbReference>
<comment type="caution">
    <text evidence="5">The sequence shown here is derived from an EMBL/GenBank/DDBJ whole genome shotgun (WGS) entry which is preliminary data.</text>
</comment>
<dbReference type="OrthoDB" id="276546at2759"/>
<evidence type="ECO:0000259" key="4">
    <source>
        <dbReference type="Pfam" id="PF00724"/>
    </source>
</evidence>
<accession>A0A9P6PGH4</accession>
<sequence>MVSASVSNNSGRYGTATLSSEDQALLAQPLTLPFSGKVIKNRFCKAALSESLGRSDGHIDKEVLDRHVHLYDAWARGGSGLILTGNVMVDRTMREMEHNVAVEDLAELDHLKVWAQTVQKQGAALYAQINHPGRQTYACLTPAPVAPSAVPVSNFPSFIAINPPRELSNAEVKGLVKSFVQTSVVLYKAGFDGVELHAAHGFLISQFLNPRTNQRTDEYGSTPENRSRFLSEIVQGIKAATPKTFSIGVKVNSVDFGRQRKTQDGNGGMEKDLEEGVKVAVMLEQLGVDFIEVSGGCYESFAAGLMEGKGIPDDLDNLDGVQKTSTQKREAHFALFAERISSALSTTKIILTGGFVSATAMADSLKTTTAVAQKPHIDMVGLGRSVCTEPDLPNRILSGSVTGATRLPWLPGGYFSEVYMCGGNMRRMAYQKEPLSYLPWLFLSPDHAAYGMTYGRVITHKLMHPF</sequence>
<evidence type="ECO:0000313" key="5">
    <source>
        <dbReference type="EMBL" id="KAG0247496.1"/>
    </source>
</evidence>
<dbReference type="EMBL" id="JAAAJA010001363">
    <property type="protein sequence ID" value="KAG0247496.1"/>
    <property type="molecule type" value="Genomic_DNA"/>
</dbReference>
<reference evidence="5" key="1">
    <citation type="journal article" date="2020" name="Fungal Divers.">
        <title>Resolving the Mortierellaceae phylogeny through synthesis of multi-gene phylogenetics and phylogenomics.</title>
        <authorList>
            <person name="Vandepol N."/>
            <person name="Liber J."/>
            <person name="Desiro A."/>
            <person name="Na H."/>
            <person name="Kennedy M."/>
            <person name="Barry K."/>
            <person name="Grigoriev I.V."/>
            <person name="Miller A.N."/>
            <person name="O'Donnell K."/>
            <person name="Stajich J.E."/>
            <person name="Bonito G."/>
        </authorList>
    </citation>
    <scope>NUCLEOTIDE SEQUENCE</scope>
    <source>
        <strain evidence="5">KOD948</strain>
    </source>
</reference>
<gene>
    <name evidence="5" type="ORF">BG011_001389</name>
</gene>
<dbReference type="PANTHER" id="PTHR43656:SF2">
    <property type="entry name" value="BINDING OXIDOREDUCTASE, PUTATIVE (AFU_ORTHOLOGUE AFUA_2G08260)-RELATED"/>
    <property type="match status" value="1"/>
</dbReference>
<protein>
    <recommendedName>
        <fullName evidence="4">NADH:flavin oxidoreductase/NADH oxidase N-terminal domain-containing protein</fullName>
    </recommendedName>
</protein>
<proteinExistence type="inferred from homology"/>
<dbReference type="Proteomes" id="UP000726737">
    <property type="component" value="Unassembled WGS sequence"/>
</dbReference>
<dbReference type="InterPro" id="IPR001155">
    <property type="entry name" value="OxRdtase_FMN_N"/>
</dbReference>
<evidence type="ECO:0000256" key="3">
    <source>
        <dbReference type="ARBA" id="ARBA00023002"/>
    </source>
</evidence>